<name>A0A8T0PL84_PANVG</name>
<dbReference type="Proteomes" id="UP000823388">
    <property type="component" value="Chromosome 8K"/>
</dbReference>
<reference evidence="2" key="1">
    <citation type="submission" date="2020-05" db="EMBL/GenBank/DDBJ databases">
        <title>WGS assembly of Panicum virgatum.</title>
        <authorList>
            <person name="Lovell J.T."/>
            <person name="Jenkins J."/>
            <person name="Shu S."/>
            <person name="Juenger T.E."/>
            <person name="Schmutz J."/>
        </authorList>
    </citation>
    <scope>NUCLEOTIDE SEQUENCE</scope>
    <source>
        <strain evidence="2">AP13</strain>
    </source>
</reference>
<evidence type="ECO:0000313" key="3">
    <source>
        <dbReference type="Proteomes" id="UP000823388"/>
    </source>
</evidence>
<feature type="region of interest" description="Disordered" evidence="1">
    <location>
        <begin position="96"/>
        <end position="152"/>
    </location>
</feature>
<accession>A0A8T0PL84</accession>
<dbReference type="AlphaFoldDB" id="A0A8T0PL84"/>
<protein>
    <submittedName>
        <fullName evidence="2">Uncharacterized protein</fullName>
    </submittedName>
</protein>
<dbReference type="EMBL" id="CM029051">
    <property type="protein sequence ID" value="KAG2561658.1"/>
    <property type="molecule type" value="Genomic_DNA"/>
</dbReference>
<proteinExistence type="predicted"/>
<organism evidence="2 3">
    <name type="scientific">Panicum virgatum</name>
    <name type="common">Blackwell switchgrass</name>
    <dbReference type="NCBI Taxonomy" id="38727"/>
    <lineage>
        <taxon>Eukaryota</taxon>
        <taxon>Viridiplantae</taxon>
        <taxon>Streptophyta</taxon>
        <taxon>Embryophyta</taxon>
        <taxon>Tracheophyta</taxon>
        <taxon>Spermatophyta</taxon>
        <taxon>Magnoliopsida</taxon>
        <taxon>Liliopsida</taxon>
        <taxon>Poales</taxon>
        <taxon>Poaceae</taxon>
        <taxon>PACMAD clade</taxon>
        <taxon>Panicoideae</taxon>
        <taxon>Panicodae</taxon>
        <taxon>Paniceae</taxon>
        <taxon>Panicinae</taxon>
        <taxon>Panicum</taxon>
        <taxon>Panicum sect. Hiantes</taxon>
    </lineage>
</organism>
<gene>
    <name evidence="2" type="ORF">PVAP13_8KG171100</name>
</gene>
<comment type="caution">
    <text evidence="2">The sequence shown here is derived from an EMBL/GenBank/DDBJ whole genome shotgun (WGS) entry which is preliminary data.</text>
</comment>
<evidence type="ECO:0000256" key="1">
    <source>
        <dbReference type="SAM" id="MobiDB-lite"/>
    </source>
</evidence>
<evidence type="ECO:0000313" key="2">
    <source>
        <dbReference type="EMBL" id="KAG2561658.1"/>
    </source>
</evidence>
<sequence length="173" mass="17736">MALCSAAISHVAVGERASNDTSPWLGSTLEKGNTVGGSASSLLPRASRSTSNLLLACVPHQIVAADIAPQHWETRLSAAEGGEAAAGIVVQVGKEARRRGDNRGRRGAGREGGAAEGRRPWATWGLAAGWGGGAAEGRRPRRRGAGPGGRRARLSACAAVAASGRRRVWTPMG</sequence>
<keyword evidence="3" id="KW-1185">Reference proteome</keyword>